<dbReference type="Pfam" id="PF02463">
    <property type="entry name" value="SMC_N"/>
    <property type="match status" value="1"/>
</dbReference>
<dbReference type="AlphaFoldDB" id="A0A0S8FUS6"/>
<dbReference type="NCBIfam" id="TIGR02168">
    <property type="entry name" value="SMC_prok_B"/>
    <property type="match status" value="1"/>
</dbReference>
<dbReference type="GO" id="GO:0005524">
    <property type="term" value="F:ATP binding"/>
    <property type="evidence" value="ECO:0007669"/>
    <property type="project" value="UniProtKB-UniRule"/>
</dbReference>
<name>A0A0S8FUS6_UNCW3</name>
<evidence type="ECO:0000256" key="2">
    <source>
        <dbReference type="ARBA" id="ARBA00022741"/>
    </source>
</evidence>
<keyword evidence="5 6" id="KW-0238">DNA-binding</keyword>
<dbReference type="PIRSF" id="PIRSF005719">
    <property type="entry name" value="SMC"/>
    <property type="match status" value="1"/>
</dbReference>
<feature type="coiled-coil region" evidence="6">
    <location>
        <begin position="734"/>
        <end position="897"/>
    </location>
</feature>
<sequence>MKIKEIKMYGFKSFREETKVLLNTGITAFVGPNGSGKSNIFDALRWVFGEQSMKALRCERIEDLVYMSSDTKEDANFTEVAVTIDNEDYFPQFGSEFEIKRRFYRTGDSEFFLNRVKCRLQDIQALFLNSGALTYSFLELAEVERIIHGDTKEMFDDVAGILKYQERKEQTKRRLDATEQDLLRLEDIIAEMRRGLRGLRRQVRQASLYNELRTEYKHLMLYIMANDYQATLRDIETVQAEIDGKETERQAVLQAIKQLEKEREELKSAIECAETEKKSSLAQIMELNRAIEVLQNRITDEEAEVTNKTILSERVLTSIKEKQELVNSNKRRVTELENERNEVNAKIDSAQSEITELQTTLDAEHQKYFSLEKSLKDNEGKIVKAVNRVVGAKSDVAKLRYDKDNKENILSHTAEELATHKDKMEKVSRLKKELEKDLDEIIAQQNGADDRLKNMHEKADELEARLHEMEDDLKKRNDSMADCRIMIDTLKHRLQTEGKKKISEKFGDGLAGMFKDSIDVASGYESVVDICLSDLLSFYLLKEYKPEDFSNCPDGRFGFIPMKSKKTSDEQTELKGATPIVRFVKFITAESILKRYVQNYFLVDDHNKADELSSKYPAYGFVTADGILFKDGTIVVEKGEVGYFKIKQSHEEYKQQLESLRNEVLFITEDRQRLNEEIEQVKQDIEETRNQLFAINVRKSECSLRLQESTKEIEQKTLEWSNAKADQESMLKDNEAIAAKIKTMEQSIEQLESEKEAREQESQRLAAEMTKLRAQMDDMNAVLNRSTTETAVLDGRKNIITQSIGKLHSEINGAEAEIRALREESLPTNIAHLTESISTLKHELSQKRQKKSAYEAKLPDQLLEEYSKRQGLVYDQLMQKQKDHEGLQDQIMQLKYQLFEKNHRREDLTRKADDEFAVVLSEYIPDEEISDAETKMAEVKGRIEKLGEVNPLSLQAFEEEKKRLDEFIGQRDDIITAKQNLLKSIEELDQRARERFNEIFQDVREQFNYVFSNFFEDGQADLILTDPENPLASKVEIVIRMMGRRLKTINQLSGGQKTLLAISLLLAFYLVKPAPFCILDEIDAPLDDINVVRFSKFLRDLSQRTQVVIITHNRATMEYADYLYGLTMEKPRESKVISAKLADLEKIAALEE</sequence>
<accession>A0A0S8FUS6</accession>
<keyword evidence="1 6" id="KW-0963">Cytoplasm</keyword>
<dbReference type="HAMAP" id="MF_01894">
    <property type="entry name" value="Smc_prok"/>
    <property type="match status" value="1"/>
</dbReference>
<keyword evidence="2 6" id="KW-0547">Nucleotide-binding</keyword>
<keyword evidence="3 6" id="KW-0067">ATP-binding</keyword>
<dbReference type="GO" id="GO:0003677">
    <property type="term" value="F:DNA binding"/>
    <property type="evidence" value="ECO:0007669"/>
    <property type="project" value="UniProtKB-UniRule"/>
</dbReference>
<evidence type="ECO:0000256" key="4">
    <source>
        <dbReference type="ARBA" id="ARBA00023054"/>
    </source>
</evidence>
<reference evidence="8 9" key="1">
    <citation type="journal article" date="2015" name="Microbiome">
        <title>Genomic resolution of linkages in carbon, nitrogen, and sulfur cycling among widespread estuary sediment bacteria.</title>
        <authorList>
            <person name="Baker B.J."/>
            <person name="Lazar C.S."/>
            <person name="Teske A.P."/>
            <person name="Dick G.J."/>
        </authorList>
    </citation>
    <scope>NUCLEOTIDE SEQUENCE [LARGE SCALE GENOMIC DNA]</scope>
    <source>
        <strain evidence="8">SM23_42</strain>
    </source>
</reference>
<feature type="coiled-coil region" evidence="6">
    <location>
        <begin position="417"/>
        <end position="479"/>
    </location>
</feature>
<feature type="binding site" evidence="6">
    <location>
        <begin position="32"/>
        <end position="39"/>
    </location>
    <ligand>
        <name>ATP</name>
        <dbReference type="ChEBI" id="CHEBI:30616"/>
    </ligand>
</feature>
<dbReference type="InterPro" id="IPR036277">
    <property type="entry name" value="SMC_hinge_sf"/>
</dbReference>
<dbReference type="EMBL" id="LJUJ01000008">
    <property type="protein sequence ID" value="KPK63842.1"/>
    <property type="molecule type" value="Genomic_DNA"/>
</dbReference>
<dbReference type="GO" id="GO:0005737">
    <property type="term" value="C:cytoplasm"/>
    <property type="evidence" value="ECO:0007669"/>
    <property type="project" value="UniProtKB-SubCell"/>
</dbReference>
<keyword evidence="4 6" id="KW-0175">Coiled coil</keyword>
<dbReference type="Proteomes" id="UP000051373">
    <property type="component" value="Unassembled WGS sequence"/>
</dbReference>
<dbReference type="GO" id="GO:0007062">
    <property type="term" value="P:sister chromatid cohesion"/>
    <property type="evidence" value="ECO:0007669"/>
    <property type="project" value="InterPro"/>
</dbReference>
<dbReference type="GO" id="GO:0007059">
    <property type="term" value="P:chromosome segregation"/>
    <property type="evidence" value="ECO:0007669"/>
    <property type="project" value="UniProtKB-UniRule"/>
</dbReference>
<dbReference type="GO" id="GO:0006260">
    <property type="term" value="P:DNA replication"/>
    <property type="evidence" value="ECO:0007669"/>
    <property type="project" value="UniProtKB-UniRule"/>
</dbReference>
<evidence type="ECO:0000313" key="9">
    <source>
        <dbReference type="Proteomes" id="UP000051373"/>
    </source>
</evidence>
<evidence type="ECO:0000256" key="1">
    <source>
        <dbReference type="ARBA" id="ARBA00022490"/>
    </source>
</evidence>
<dbReference type="Gene3D" id="3.40.50.300">
    <property type="entry name" value="P-loop containing nucleotide triphosphate hydrolases"/>
    <property type="match status" value="2"/>
</dbReference>
<comment type="caution">
    <text evidence="8">The sequence shown here is derived from an EMBL/GenBank/DDBJ whole genome shotgun (WGS) entry which is preliminary data.</text>
</comment>
<evidence type="ECO:0000256" key="6">
    <source>
        <dbReference type="HAMAP-Rule" id="MF_01894"/>
    </source>
</evidence>
<feature type="domain" description="RecF/RecN/SMC N-terminal" evidence="7">
    <location>
        <begin position="3"/>
        <end position="1132"/>
    </location>
</feature>
<evidence type="ECO:0000313" key="8">
    <source>
        <dbReference type="EMBL" id="KPK63842.1"/>
    </source>
</evidence>
<comment type="domain">
    <text evidence="6">Contains large globular domains required for ATP hydrolysis at each terminus and a third globular domain forming a flexible hinge near the middle of the molecule. These domains are separated by coiled-coil structures.</text>
</comment>
<dbReference type="Gene3D" id="1.10.287.1490">
    <property type="match status" value="2"/>
</dbReference>
<dbReference type="InterPro" id="IPR011890">
    <property type="entry name" value="SMC_prok"/>
</dbReference>
<dbReference type="InterPro" id="IPR003395">
    <property type="entry name" value="RecF/RecN/SMC_N"/>
</dbReference>
<evidence type="ECO:0000256" key="5">
    <source>
        <dbReference type="ARBA" id="ARBA00023125"/>
    </source>
</evidence>
<dbReference type="SUPFAM" id="SSF75553">
    <property type="entry name" value="Smc hinge domain"/>
    <property type="match status" value="1"/>
</dbReference>
<evidence type="ECO:0000259" key="7">
    <source>
        <dbReference type="Pfam" id="PF02463"/>
    </source>
</evidence>
<comment type="similarity">
    <text evidence="6">Belongs to the SMC family.</text>
</comment>
<dbReference type="GO" id="GO:0005694">
    <property type="term" value="C:chromosome"/>
    <property type="evidence" value="ECO:0007669"/>
    <property type="project" value="InterPro"/>
</dbReference>
<dbReference type="GO" id="GO:0030261">
    <property type="term" value="P:chromosome condensation"/>
    <property type="evidence" value="ECO:0007669"/>
    <property type="project" value="InterPro"/>
</dbReference>
<feature type="coiled-coil region" evidence="6">
    <location>
        <begin position="161"/>
        <end position="202"/>
    </location>
</feature>
<dbReference type="SUPFAM" id="SSF52540">
    <property type="entry name" value="P-loop containing nucleoside triphosphate hydrolases"/>
    <property type="match status" value="1"/>
</dbReference>
<dbReference type="PANTHER" id="PTHR43977">
    <property type="entry name" value="STRUCTURAL MAINTENANCE OF CHROMOSOMES PROTEIN 3"/>
    <property type="match status" value="1"/>
</dbReference>
<comment type="function">
    <text evidence="6">Required for chromosome condensation and partitioning.</text>
</comment>
<evidence type="ECO:0000256" key="3">
    <source>
        <dbReference type="ARBA" id="ARBA00022840"/>
    </source>
</evidence>
<dbReference type="InterPro" id="IPR024704">
    <property type="entry name" value="SMC"/>
</dbReference>
<dbReference type="STRING" id="1703779.AMJ83_05170"/>
<comment type="subunit">
    <text evidence="6">Homodimer.</text>
</comment>
<gene>
    <name evidence="6" type="primary">smc</name>
    <name evidence="8" type="ORF">AMJ83_05170</name>
</gene>
<feature type="coiled-coil region" evidence="6">
    <location>
        <begin position="643"/>
        <end position="698"/>
    </location>
</feature>
<protein>
    <recommendedName>
        <fullName evidence="6">Chromosome partition protein Smc</fullName>
    </recommendedName>
</protein>
<proteinExistence type="inferred from homology"/>
<dbReference type="GO" id="GO:0016887">
    <property type="term" value="F:ATP hydrolysis activity"/>
    <property type="evidence" value="ECO:0007669"/>
    <property type="project" value="InterPro"/>
</dbReference>
<organism evidence="8 9">
    <name type="scientific">candidate division WOR_3 bacterium SM23_42</name>
    <dbReference type="NCBI Taxonomy" id="1703779"/>
    <lineage>
        <taxon>Bacteria</taxon>
        <taxon>Bacteria division WOR-3</taxon>
    </lineage>
</organism>
<feature type="coiled-coil region" evidence="6">
    <location>
        <begin position="228"/>
        <end position="367"/>
    </location>
</feature>
<dbReference type="PATRIC" id="fig|1703779.3.peg.1251"/>
<dbReference type="InterPro" id="IPR027417">
    <property type="entry name" value="P-loop_NTPase"/>
</dbReference>
<comment type="subcellular location">
    <subcellularLocation>
        <location evidence="6">Cytoplasm</location>
    </subcellularLocation>
</comment>